<dbReference type="NCBIfam" id="TIGR01853">
    <property type="entry name" value="lipid_A_lpxD"/>
    <property type="match status" value="1"/>
</dbReference>
<proteinExistence type="inferred from homology"/>
<dbReference type="UniPathway" id="UPA00973"/>
<evidence type="ECO:0000256" key="6">
    <source>
        <dbReference type="ARBA" id="ARBA00023315"/>
    </source>
</evidence>
<dbReference type="Proteomes" id="UP000320314">
    <property type="component" value="Unassembled WGS sequence"/>
</dbReference>
<organism evidence="9 10">
    <name type="scientific">Pararhizobium mangrovi</name>
    <dbReference type="NCBI Taxonomy" id="2590452"/>
    <lineage>
        <taxon>Bacteria</taxon>
        <taxon>Pseudomonadati</taxon>
        <taxon>Pseudomonadota</taxon>
        <taxon>Alphaproteobacteria</taxon>
        <taxon>Hyphomicrobiales</taxon>
        <taxon>Rhizobiaceae</taxon>
        <taxon>Rhizobium/Agrobacterium group</taxon>
        <taxon>Pararhizobium</taxon>
    </lineage>
</organism>
<dbReference type="GO" id="GO:0009245">
    <property type="term" value="P:lipid A biosynthetic process"/>
    <property type="evidence" value="ECO:0007669"/>
    <property type="project" value="UniProtKB-UniRule"/>
</dbReference>
<feature type="active site" description="Proton acceptor" evidence="7">
    <location>
        <position position="257"/>
    </location>
</feature>
<name>A0A506UBA8_9HYPH</name>
<keyword evidence="6 7" id="KW-0012">Acyltransferase</keyword>
<dbReference type="PROSITE" id="PS00101">
    <property type="entry name" value="HEXAPEP_TRANSFERASES"/>
    <property type="match status" value="2"/>
</dbReference>
<dbReference type="InterPro" id="IPR018357">
    <property type="entry name" value="Hexapep_transf_CS"/>
</dbReference>
<accession>A0A506UBA8</accession>
<dbReference type="InterPro" id="IPR020573">
    <property type="entry name" value="UDP_GlcNAc_AcTrfase_non-rep"/>
</dbReference>
<keyword evidence="2 7" id="KW-0441">Lipid A biosynthesis</keyword>
<dbReference type="Gene3D" id="2.160.10.10">
    <property type="entry name" value="Hexapeptide repeat proteins"/>
    <property type="match status" value="1"/>
</dbReference>
<dbReference type="Gene3D" id="3.40.1390.10">
    <property type="entry name" value="MurE/MurF, N-terminal domain"/>
    <property type="match status" value="1"/>
</dbReference>
<sequence length="353" mass="35994">MSARTFFPQERTIPVGELASMTGAELSDPGLSETSIRGVAPLSRAVAGEVTFALSRRNTAELSATRASAVFCSKAMAVAVPRGTAALLTPHPHNCFAKAALALYPTAAQPGPMTNATGISERAVVDETAVLEADVVVEPFAIVGAGAQIGRGSRIGPGAVVGPGVTLGRNCVVAATACVQYALVGNDVVLHPGVRIGQDGFGYVPGPSGMEKIIQVGRVIIQDSVEIGANTTIDRGAIDDTVIGEGTKIDNLVQIGHNVRVGRHCVIVSQVGIAGSANIGNQVMIGGAAKINGHLSVGDGAQIAALSGVASDVPAGARWGGVPARPMRAFLRDAAEINARAFGRDKNRDKGDE</sequence>
<dbReference type="PANTHER" id="PTHR43378:SF2">
    <property type="entry name" value="UDP-3-O-ACYLGLUCOSAMINE N-ACYLTRANSFERASE 1, MITOCHONDRIAL-RELATED"/>
    <property type="match status" value="1"/>
</dbReference>
<dbReference type="OrthoDB" id="9784739at2"/>
<evidence type="ECO:0000313" key="9">
    <source>
        <dbReference type="EMBL" id="TPW31220.1"/>
    </source>
</evidence>
<comment type="caution">
    <text evidence="9">The sequence shown here is derived from an EMBL/GenBank/DDBJ whole genome shotgun (WGS) entry which is preliminary data.</text>
</comment>
<dbReference type="Pfam" id="PF04613">
    <property type="entry name" value="LpxD"/>
    <property type="match status" value="1"/>
</dbReference>
<dbReference type="InterPro" id="IPR007691">
    <property type="entry name" value="LpxD"/>
</dbReference>
<dbReference type="GO" id="GO:0103118">
    <property type="term" value="F:UDP-3-O-[(3R)-3-hydroxyacyl]-glucosamine N-acyltransferase activity"/>
    <property type="evidence" value="ECO:0007669"/>
    <property type="project" value="UniProtKB-EC"/>
</dbReference>
<dbReference type="GO" id="GO:0016410">
    <property type="term" value="F:N-acyltransferase activity"/>
    <property type="evidence" value="ECO:0007669"/>
    <property type="project" value="InterPro"/>
</dbReference>
<evidence type="ECO:0000259" key="8">
    <source>
        <dbReference type="Pfam" id="PF04613"/>
    </source>
</evidence>
<protein>
    <recommendedName>
        <fullName evidence="7">UDP-3-O-acylglucosamine N-acyltransferase</fullName>
        <ecNumber evidence="7">2.3.1.191</ecNumber>
    </recommendedName>
</protein>
<keyword evidence="3 7" id="KW-0808">Transferase</keyword>
<keyword evidence="4 7" id="KW-0677">Repeat</keyword>
<comment type="pathway">
    <text evidence="7">Bacterial outer membrane biogenesis; LPS lipid A biosynthesis.</text>
</comment>
<evidence type="ECO:0000256" key="5">
    <source>
        <dbReference type="ARBA" id="ARBA00023098"/>
    </source>
</evidence>
<evidence type="ECO:0000256" key="2">
    <source>
        <dbReference type="ARBA" id="ARBA00022556"/>
    </source>
</evidence>
<evidence type="ECO:0000256" key="7">
    <source>
        <dbReference type="HAMAP-Rule" id="MF_00523"/>
    </source>
</evidence>
<feature type="domain" description="UDP-3-O-[3-hydroxymyristoyl] glucosamine N-acyltransferase non-repeat region" evidence="8">
    <location>
        <begin position="34"/>
        <end position="100"/>
    </location>
</feature>
<comment type="similarity">
    <text evidence="7">Belongs to the transferase hexapeptide repeat family. LpxD subfamily.</text>
</comment>
<dbReference type="InterPro" id="IPR001451">
    <property type="entry name" value="Hexapep"/>
</dbReference>
<comment type="function">
    <text evidence="7">Catalyzes the N-acylation of UDP-3-O-acylglucosamine using 3-hydroxyacyl-ACP as the acyl donor. Is involved in the biosynthesis of lipid A, a phosphorylated glycolipid that anchors the lipopolysaccharide to the outer membrane of the cell.</text>
</comment>
<dbReference type="EC" id="2.3.1.191" evidence="7"/>
<dbReference type="EMBL" id="VHLH01000004">
    <property type="protein sequence ID" value="TPW31220.1"/>
    <property type="molecule type" value="Genomic_DNA"/>
</dbReference>
<keyword evidence="5 7" id="KW-0443">Lipid metabolism</keyword>
<dbReference type="CDD" id="cd03352">
    <property type="entry name" value="LbH_LpxD"/>
    <property type="match status" value="1"/>
</dbReference>
<dbReference type="SUPFAM" id="SSF51161">
    <property type="entry name" value="Trimeric LpxA-like enzymes"/>
    <property type="match status" value="1"/>
</dbReference>
<dbReference type="NCBIfam" id="NF002060">
    <property type="entry name" value="PRK00892.1"/>
    <property type="match status" value="1"/>
</dbReference>
<evidence type="ECO:0000256" key="3">
    <source>
        <dbReference type="ARBA" id="ARBA00022679"/>
    </source>
</evidence>
<gene>
    <name evidence="7 9" type="primary">lpxD</name>
    <name evidence="9" type="ORF">FJU11_03205</name>
</gene>
<dbReference type="Pfam" id="PF00132">
    <property type="entry name" value="Hexapep"/>
    <property type="match status" value="2"/>
</dbReference>
<dbReference type="PANTHER" id="PTHR43378">
    <property type="entry name" value="UDP-3-O-ACYLGLUCOSAMINE N-ACYLTRANSFERASE"/>
    <property type="match status" value="1"/>
</dbReference>
<dbReference type="GO" id="GO:0016020">
    <property type="term" value="C:membrane"/>
    <property type="evidence" value="ECO:0007669"/>
    <property type="project" value="GOC"/>
</dbReference>
<comment type="subunit">
    <text evidence="7">Homotrimer.</text>
</comment>
<dbReference type="InterPro" id="IPR011004">
    <property type="entry name" value="Trimer_LpxA-like_sf"/>
</dbReference>
<dbReference type="AlphaFoldDB" id="A0A506UBA8"/>
<evidence type="ECO:0000313" key="10">
    <source>
        <dbReference type="Proteomes" id="UP000320314"/>
    </source>
</evidence>
<reference evidence="9 10" key="1">
    <citation type="submission" date="2019-06" db="EMBL/GenBank/DDBJ databases">
        <authorList>
            <person name="Li M."/>
        </authorList>
    </citation>
    <scope>NUCLEOTIDE SEQUENCE [LARGE SCALE GENOMIC DNA]</scope>
    <source>
        <strain evidence="9 10">BGMRC6574</strain>
    </source>
</reference>
<evidence type="ECO:0000256" key="1">
    <source>
        <dbReference type="ARBA" id="ARBA00022516"/>
    </source>
</evidence>
<keyword evidence="10" id="KW-1185">Reference proteome</keyword>
<keyword evidence="1 7" id="KW-0444">Lipid biosynthesis</keyword>
<dbReference type="HAMAP" id="MF_00523">
    <property type="entry name" value="LpxD"/>
    <property type="match status" value="1"/>
</dbReference>
<comment type="catalytic activity">
    <reaction evidence="7">
        <text>a UDP-3-O-[(3R)-3-hydroxyacyl]-alpha-D-glucosamine + a (3R)-hydroxyacyl-[ACP] = a UDP-2-N,3-O-bis[(3R)-3-hydroxyacyl]-alpha-D-glucosamine + holo-[ACP] + H(+)</text>
        <dbReference type="Rhea" id="RHEA:53836"/>
        <dbReference type="Rhea" id="RHEA-COMP:9685"/>
        <dbReference type="Rhea" id="RHEA-COMP:9945"/>
        <dbReference type="ChEBI" id="CHEBI:15378"/>
        <dbReference type="ChEBI" id="CHEBI:64479"/>
        <dbReference type="ChEBI" id="CHEBI:78827"/>
        <dbReference type="ChEBI" id="CHEBI:137740"/>
        <dbReference type="ChEBI" id="CHEBI:137748"/>
        <dbReference type="EC" id="2.3.1.191"/>
    </reaction>
</comment>
<evidence type="ECO:0000256" key="4">
    <source>
        <dbReference type="ARBA" id="ARBA00022737"/>
    </source>
</evidence>
<dbReference type="RefSeq" id="WP_141165582.1">
    <property type="nucleotide sequence ID" value="NZ_VHLH01000004.1"/>
</dbReference>